<comment type="function">
    <text evidence="11">Part of the high-affinity ATP-driven potassium transport (or Kdp) system, which catalyzes the hydrolysis of ATP coupled with the electrogenic transport of potassium into the cytoplasm. This subunit acts as a catalytic chaperone that increases the ATP-binding affinity of the ATP-hydrolyzing subunit KdpB by the formation of a transient KdpB/KdpC/ATP ternary complex.</text>
</comment>
<evidence type="ECO:0000256" key="1">
    <source>
        <dbReference type="ARBA" id="ARBA00022448"/>
    </source>
</evidence>
<evidence type="ECO:0000256" key="9">
    <source>
        <dbReference type="ARBA" id="ARBA00023065"/>
    </source>
</evidence>
<proteinExistence type="inferred from homology"/>
<keyword evidence="13" id="KW-1185">Reference proteome</keyword>
<keyword evidence="7 11" id="KW-0630">Potassium</keyword>
<evidence type="ECO:0000256" key="2">
    <source>
        <dbReference type="ARBA" id="ARBA00022475"/>
    </source>
</evidence>
<dbReference type="NCBIfam" id="NF001454">
    <property type="entry name" value="PRK00315.1"/>
    <property type="match status" value="1"/>
</dbReference>
<dbReference type="NCBIfam" id="TIGR00681">
    <property type="entry name" value="kdpC"/>
    <property type="match status" value="1"/>
</dbReference>
<keyword evidence="4 11" id="KW-0812">Transmembrane</keyword>
<comment type="subcellular location">
    <subcellularLocation>
        <location evidence="11">Cell membrane</location>
        <topology evidence="11">Single-pass membrane protein</topology>
    </subcellularLocation>
</comment>
<reference evidence="12 13" key="1">
    <citation type="submission" date="2018-06" db="EMBL/GenBank/DDBJ databases">
        <authorList>
            <person name="Strepis N."/>
        </authorList>
    </citation>
    <scope>NUCLEOTIDE SEQUENCE [LARGE SCALE GENOMIC DNA]</scope>
    <source>
        <strain evidence="12">LUCI</strain>
    </source>
</reference>
<dbReference type="PANTHER" id="PTHR30042:SF2">
    <property type="entry name" value="POTASSIUM-TRANSPORTING ATPASE KDPC SUBUNIT"/>
    <property type="match status" value="1"/>
</dbReference>
<dbReference type="GO" id="GO:0005524">
    <property type="term" value="F:ATP binding"/>
    <property type="evidence" value="ECO:0007669"/>
    <property type="project" value="UniProtKB-UniRule"/>
</dbReference>
<evidence type="ECO:0000256" key="8">
    <source>
        <dbReference type="ARBA" id="ARBA00022989"/>
    </source>
</evidence>
<sequence>MLRQSINGLLLLIIFTLLTGVVYPLAMTGLAQVIFPAQANGSLIQRDGKIVGSALLGQNFSQAGYFHGRPSAAGQDGYDAAGSAATNLGPTNAKLMQAIKEKLTLVRRENNLPADAVVPADMVTSSASGLDPDISLEGAYLQVERVAQARGISAGQVRDLVDRYAKSSQFGILGEQRVNVLKLNLALDKQ</sequence>
<dbReference type="PANTHER" id="PTHR30042">
    <property type="entry name" value="POTASSIUM-TRANSPORTING ATPASE C CHAIN"/>
    <property type="match status" value="1"/>
</dbReference>
<comment type="similarity">
    <text evidence="11">Belongs to the KdpC family.</text>
</comment>
<evidence type="ECO:0000256" key="3">
    <source>
        <dbReference type="ARBA" id="ARBA00022538"/>
    </source>
</evidence>
<evidence type="ECO:0000313" key="12">
    <source>
        <dbReference type="EMBL" id="VBB07069.1"/>
    </source>
</evidence>
<evidence type="ECO:0000256" key="5">
    <source>
        <dbReference type="ARBA" id="ARBA00022741"/>
    </source>
</evidence>
<dbReference type="Pfam" id="PF02669">
    <property type="entry name" value="KdpC"/>
    <property type="match status" value="1"/>
</dbReference>
<dbReference type="OrthoDB" id="9809491at2"/>
<comment type="subunit">
    <text evidence="11">The system is composed of three essential subunits: KdpA, KdpB and KdpC.</text>
</comment>
<keyword evidence="10 11" id="KW-0472">Membrane</keyword>
<evidence type="ECO:0000256" key="6">
    <source>
        <dbReference type="ARBA" id="ARBA00022840"/>
    </source>
</evidence>
<accession>A0A498R785</accession>
<organism evidence="12 13">
    <name type="scientific">Lucifera butyrica</name>
    <dbReference type="NCBI Taxonomy" id="1351585"/>
    <lineage>
        <taxon>Bacteria</taxon>
        <taxon>Bacillati</taxon>
        <taxon>Bacillota</taxon>
        <taxon>Negativicutes</taxon>
        <taxon>Veillonellales</taxon>
        <taxon>Veillonellaceae</taxon>
        <taxon>Lucifera</taxon>
    </lineage>
</organism>
<name>A0A498R785_9FIRM</name>
<dbReference type="EMBL" id="UPPP01000071">
    <property type="protein sequence ID" value="VBB07069.1"/>
    <property type="molecule type" value="Genomic_DNA"/>
</dbReference>
<keyword evidence="1 11" id="KW-0813">Transport</keyword>
<dbReference type="Proteomes" id="UP000277811">
    <property type="component" value="Unassembled WGS sequence"/>
</dbReference>
<protein>
    <recommendedName>
        <fullName evidence="11">Potassium-transporting ATPase KdpC subunit</fullName>
    </recommendedName>
    <alternativeName>
        <fullName evidence="11">ATP phosphohydrolase [potassium-transporting] C chain</fullName>
    </alternativeName>
    <alternativeName>
        <fullName evidence="11">Potassium-binding and translocating subunit C</fullName>
    </alternativeName>
    <alternativeName>
        <fullName evidence="11">Potassium-translocating ATPase C chain</fullName>
    </alternativeName>
</protein>
<keyword evidence="2 11" id="KW-1003">Cell membrane</keyword>
<evidence type="ECO:0000256" key="7">
    <source>
        <dbReference type="ARBA" id="ARBA00022958"/>
    </source>
</evidence>
<evidence type="ECO:0000313" key="13">
    <source>
        <dbReference type="Proteomes" id="UP000277811"/>
    </source>
</evidence>
<dbReference type="HAMAP" id="MF_00276">
    <property type="entry name" value="KdpC"/>
    <property type="match status" value="1"/>
</dbReference>
<keyword evidence="8 11" id="KW-1133">Transmembrane helix</keyword>
<evidence type="ECO:0000256" key="4">
    <source>
        <dbReference type="ARBA" id="ARBA00022692"/>
    </source>
</evidence>
<dbReference type="AlphaFoldDB" id="A0A498R785"/>
<keyword evidence="5 11" id="KW-0547">Nucleotide-binding</keyword>
<keyword evidence="6 11" id="KW-0067">ATP-binding</keyword>
<dbReference type="PIRSF" id="PIRSF001296">
    <property type="entry name" value="K_ATPase_KdpC"/>
    <property type="match status" value="1"/>
</dbReference>
<dbReference type="GO" id="GO:0008556">
    <property type="term" value="F:P-type potassium transmembrane transporter activity"/>
    <property type="evidence" value="ECO:0007669"/>
    <property type="project" value="InterPro"/>
</dbReference>
<keyword evidence="3 11" id="KW-0633">Potassium transport</keyword>
<dbReference type="RefSeq" id="WP_122628054.1">
    <property type="nucleotide sequence ID" value="NZ_UPPP01000071.1"/>
</dbReference>
<dbReference type="GO" id="GO:0005886">
    <property type="term" value="C:plasma membrane"/>
    <property type="evidence" value="ECO:0007669"/>
    <property type="project" value="UniProtKB-SubCell"/>
</dbReference>
<keyword evidence="9 11" id="KW-0406">Ion transport</keyword>
<evidence type="ECO:0000256" key="10">
    <source>
        <dbReference type="ARBA" id="ARBA00023136"/>
    </source>
</evidence>
<dbReference type="InterPro" id="IPR003820">
    <property type="entry name" value="KdpC"/>
</dbReference>
<evidence type="ECO:0000256" key="11">
    <source>
        <dbReference type="HAMAP-Rule" id="MF_00276"/>
    </source>
</evidence>
<gene>
    <name evidence="11" type="primary">kdpC</name>
    <name evidence="12" type="ORF">LUCI_2313</name>
</gene>